<dbReference type="AlphaFoldDB" id="A0A919B6V1"/>
<name>A0A919B6V1_9ACTN</name>
<dbReference type="RefSeq" id="WP_190131250.1">
    <property type="nucleotide sequence ID" value="NZ_BNBD01000009.1"/>
</dbReference>
<organism evidence="1 2">
    <name type="scientific">Streptomyces mashuensis</name>
    <dbReference type="NCBI Taxonomy" id="33904"/>
    <lineage>
        <taxon>Bacteria</taxon>
        <taxon>Bacillati</taxon>
        <taxon>Actinomycetota</taxon>
        <taxon>Actinomycetes</taxon>
        <taxon>Kitasatosporales</taxon>
        <taxon>Streptomycetaceae</taxon>
        <taxon>Streptomyces</taxon>
    </lineage>
</organism>
<dbReference type="Proteomes" id="UP000638313">
    <property type="component" value="Unassembled WGS sequence"/>
</dbReference>
<protein>
    <submittedName>
        <fullName evidence="1">Uncharacterized protein</fullName>
    </submittedName>
</protein>
<evidence type="ECO:0000313" key="2">
    <source>
        <dbReference type="Proteomes" id="UP000638313"/>
    </source>
</evidence>
<reference evidence="1" key="1">
    <citation type="journal article" date="2014" name="Int. J. Syst. Evol. Microbiol.">
        <title>Complete genome sequence of Corynebacterium casei LMG S-19264T (=DSM 44701T), isolated from a smear-ripened cheese.</title>
        <authorList>
            <consortium name="US DOE Joint Genome Institute (JGI-PGF)"/>
            <person name="Walter F."/>
            <person name="Albersmeier A."/>
            <person name="Kalinowski J."/>
            <person name="Ruckert C."/>
        </authorList>
    </citation>
    <scope>NUCLEOTIDE SEQUENCE</scope>
    <source>
        <strain evidence="1">JCM 4059</strain>
    </source>
</reference>
<reference evidence="1" key="2">
    <citation type="submission" date="2020-09" db="EMBL/GenBank/DDBJ databases">
        <authorList>
            <person name="Sun Q."/>
            <person name="Ohkuma M."/>
        </authorList>
    </citation>
    <scope>NUCLEOTIDE SEQUENCE</scope>
    <source>
        <strain evidence="1">JCM 4059</strain>
    </source>
</reference>
<accession>A0A919B6V1</accession>
<sequence>MTFQPDDVLRLMRRLESMENLHVVLNADVTGLAPGAAREAVRERAARIEEAVRVPGAVRPVDTEFSLDPASGRDGAPLLCAFVLECTGRDADDPQQRHAVLTAAAGALGGDADWEPADELPTPSGPCLTTSWAPPGPPAAGPGITGMRLSVGPWRAIHALGNTRSCS</sequence>
<gene>
    <name evidence="1" type="ORF">GCM10010218_42460</name>
</gene>
<evidence type="ECO:0000313" key="1">
    <source>
        <dbReference type="EMBL" id="GHF56632.1"/>
    </source>
</evidence>
<keyword evidence="2" id="KW-1185">Reference proteome</keyword>
<proteinExistence type="predicted"/>
<dbReference type="EMBL" id="BNBD01000009">
    <property type="protein sequence ID" value="GHF56632.1"/>
    <property type="molecule type" value="Genomic_DNA"/>
</dbReference>
<comment type="caution">
    <text evidence="1">The sequence shown here is derived from an EMBL/GenBank/DDBJ whole genome shotgun (WGS) entry which is preliminary data.</text>
</comment>